<dbReference type="NCBIfam" id="NF001315">
    <property type="entry name" value="PRK00258.2-4"/>
    <property type="match status" value="1"/>
</dbReference>
<dbReference type="SUPFAM" id="SSF51735">
    <property type="entry name" value="NAD(P)-binding Rossmann-fold domains"/>
    <property type="match status" value="1"/>
</dbReference>
<keyword evidence="4 7" id="KW-0521">NADP</keyword>
<dbReference type="GO" id="GO:0004764">
    <property type="term" value="F:shikimate 3-dehydrogenase (NADP+) activity"/>
    <property type="evidence" value="ECO:0007669"/>
    <property type="project" value="UniProtKB-EC"/>
</dbReference>
<keyword evidence="6 7" id="KW-0057">Aromatic amino acid biosynthesis</keyword>
<dbReference type="PANTHER" id="PTHR21089:SF1">
    <property type="entry name" value="BIFUNCTIONAL 3-DEHYDROQUINATE DEHYDRATASE_SHIKIMATE DEHYDROGENASE, CHLOROPLASTIC"/>
    <property type="match status" value="1"/>
</dbReference>
<feature type="binding site" evidence="7">
    <location>
        <position position="253"/>
    </location>
    <ligand>
        <name>NADP(+)</name>
        <dbReference type="ChEBI" id="CHEBI:58349"/>
    </ligand>
</feature>
<feature type="binding site" evidence="7">
    <location>
        <position position="260"/>
    </location>
    <ligand>
        <name>shikimate</name>
        <dbReference type="ChEBI" id="CHEBI:36208"/>
    </ligand>
</feature>
<dbReference type="SUPFAM" id="SSF53223">
    <property type="entry name" value="Aminoacid dehydrogenase-like, N-terminal domain"/>
    <property type="match status" value="1"/>
</dbReference>
<name>A0ABN0GT98_STRRT</name>
<feature type="binding site" evidence="7">
    <location>
        <begin position="20"/>
        <end position="22"/>
    </location>
    <ligand>
        <name>shikimate</name>
        <dbReference type="ChEBI" id="CHEBI:36208"/>
    </ligand>
</feature>
<dbReference type="Pfam" id="PF08501">
    <property type="entry name" value="Shikimate_dh_N"/>
    <property type="match status" value="1"/>
</dbReference>
<evidence type="ECO:0000313" key="11">
    <source>
        <dbReference type="Proteomes" id="UP000007815"/>
    </source>
</evidence>
<evidence type="ECO:0000256" key="3">
    <source>
        <dbReference type="ARBA" id="ARBA00022605"/>
    </source>
</evidence>
<feature type="domain" description="SDH C-terminal" evidence="9">
    <location>
        <begin position="253"/>
        <end position="283"/>
    </location>
</feature>
<proteinExistence type="inferred from homology"/>
<comment type="caution">
    <text evidence="7">Lacks conserved residue(s) required for the propagation of feature annotation.</text>
</comment>
<feature type="binding site" evidence="7">
    <location>
        <position position="83"/>
    </location>
    <ligand>
        <name>NADP(+)</name>
        <dbReference type="ChEBI" id="CHEBI:58349"/>
    </ligand>
</feature>
<evidence type="ECO:0000256" key="7">
    <source>
        <dbReference type="HAMAP-Rule" id="MF_00222"/>
    </source>
</evidence>
<dbReference type="Gene3D" id="3.40.50.10860">
    <property type="entry name" value="Leucine Dehydrogenase, chain A, domain 1"/>
    <property type="match status" value="1"/>
</dbReference>
<evidence type="ECO:0000256" key="2">
    <source>
        <dbReference type="ARBA" id="ARBA00012962"/>
    </source>
</evidence>
<comment type="subunit">
    <text evidence="7">Homodimer.</text>
</comment>
<comment type="caution">
    <text evidence="10">The sequence shown here is derived from an EMBL/GenBank/DDBJ whole genome shotgun (WGS) entry which is preliminary data.</text>
</comment>
<keyword evidence="5 7" id="KW-0560">Oxidoreductase</keyword>
<evidence type="ECO:0000256" key="1">
    <source>
        <dbReference type="ARBA" id="ARBA00004871"/>
    </source>
</evidence>
<evidence type="ECO:0000256" key="5">
    <source>
        <dbReference type="ARBA" id="ARBA00023002"/>
    </source>
</evidence>
<dbReference type="InterPro" id="IPR036291">
    <property type="entry name" value="NAD(P)-bd_dom_sf"/>
</dbReference>
<dbReference type="CDD" id="cd01065">
    <property type="entry name" value="NAD_bind_Shikimate_DH"/>
    <property type="match status" value="1"/>
</dbReference>
<protein>
    <recommendedName>
        <fullName evidence="2 7">Shikimate dehydrogenase (NADP(+))</fullName>
        <shortName evidence="7">SDH</shortName>
        <ecNumber evidence="2 7">1.1.1.25</ecNumber>
    </recommendedName>
</protein>
<dbReference type="EC" id="1.1.1.25" evidence="2 7"/>
<evidence type="ECO:0000256" key="4">
    <source>
        <dbReference type="ARBA" id="ARBA00022857"/>
    </source>
</evidence>
<comment type="catalytic activity">
    <reaction evidence="7">
        <text>shikimate + NADP(+) = 3-dehydroshikimate + NADPH + H(+)</text>
        <dbReference type="Rhea" id="RHEA:17737"/>
        <dbReference type="ChEBI" id="CHEBI:15378"/>
        <dbReference type="ChEBI" id="CHEBI:16630"/>
        <dbReference type="ChEBI" id="CHEBI:36208"/>
        <dbReference type="ChEBI" id="CHEBI:57783"/>
        <dbReference type="ChEBI" id="CHEBI:58349"/>
        <dbReference type="EC" id="1.1.1.25"/>
    </reaction>
</comment>
<gene>
    <name evidence="7 10" type="primary">aroE</name>
    <name evidence="10" type="ORF">SRA_03786</name>
</gene>
<evidence type="ECO:0000313" key="10">
    <source>
        <dbReference type="EMBL" id="EJN93625.1"/>
    </source>
</evidence>
<evidence type="ECO:0000259" key="8">
    <source>
        <dbReference type="Pfam" id="PF08501"/>
    </source>
</evidence>
<feature type="binding site" evidence="7">
    <location>
        <begin position="132"/>
        <end position="136"/>
    </location>
    <ligand>
        <name>NADP(+)</name>
        <dbReference type="ChEBI" id="CHEBI:58349"/>
    </ligand>
</feature>
<evidence type="ECO:0000259" key="9">
    <source>
        <dbReference type="Pfam" id="PF18317"/>
    </source>
</evidence>
<dbReference type="NCBIfam" id="TIGR00507">
    <property type="entry name" value="aroE"/>
    <property type="match status" value="1"/>
</dbReference>
<comment type="similarity">
    <text evidence="7">Belongs to the shikimate dehydrogenase family.</text>
</comment>
<evidence type="ECO:0000256" key="6">
    <source>
        <dbReference type="ARBA" id="ARBA00023141"/>
    </source>
</evidence>
<dbReference type="EMBL" id="AJTZ01000005">
    <property type="protein sequence ID" value="EJN93625.1"/>
    <property type="molecule type" value="Genomic_DNA"/>
</dbReference>
<feature type="binding site" evidence="7">
    <location>
        <position position="67"/>
    </location>
    <ligand>
        <name>shikimate</name>
        <dbReference type="ChEBI" id="CHEBI:36208"/>
    </ligand>
</feature>
<dbReference type="InterPro" id="IPR013708">
    <property type="entry name" value="Shikimate_DH-bd_N"/>
</dbReference>
<dbReference type="RefSeq" id="WP_003087767.1">
    <property type="nucleotide sequence ID" value="NZ_AJTZ01000005.1"/>
</dbReference>
<keyword evidence="11" id="KW-1185">Reference proteome</keyword>
<dbReference type="Gene3D" id="3.40.50.720">
    <property type="entry name" value="NAD(P)-binding Rossmann-like Domain"/>
    <property type="match status" value="1"/>
</dbReference>
<feature type="binding site" evidence="7">
    <location>
        <position position="232"/>
    </location>
    <ligand>
        <name>shikimate</name>
        <dbReference type="ChEBI" id="CHEBI:36208"/>
    </ligand>
</feature>
<keyword evidence="3 7" id="KW-0028">Amino-acid biosynthesis</keyword>
<dbReference type="InterPro" id="IPR022893">
    <property type="entry name" value="Shikimate_DH_fam"/>
</dbReference>
<comment type="function">
    <text evidence="7">Involved in the biosynthesis of the chorismate, which leads to the biosynthesis of aromatic amino acids. Catalyzes the reversible NADPH linked reduction of 3-dehydroshikimate (DHSA) to yield shikimate (SA).</text>
</comment>
<feature type="binding site" evidence="7">
    <location>
        <position position="107"/>
    </location>
    <ligand>
        <name>shikimate</name>
        <dbReference type="ChEBI" id="CHEBI:36208"/>
    </ligand>
</feature>
<dbReference type="InterPro" id="IPR046346">
    <property type="entry name" value="Aminoacid_DH-like_N_sf"/>
</dbReference>
<feature type="domain" description="Shikimate dehydrogenase substrate binding N-terminal" evidence="8">
    <location>
        <begin position="12"/>
        <end position="94"/>
    </location>
</feature>
<dbReference type="Proteomes" id="UP000007815">
    <property type="component" value="Unassembled WGS sequence"/>
</dbReference>
<comment type="pathway">
    <text evidence="1 7">Metabolic intermediate biosynthesis; chorismate biosynthesis; chorismate from D-erythrose 4-phosphate and phosphoenolpyruvate: step 4/7.</text>
</comment>
<accession>A0ABN0GT98</accession>
<dbReference type="Pfam" id="PF18317">
    <property type="entry name" value="SDH_C"/>
    <property type="match status" value="1"/>
</dbReference>
<dbReference type="InterPro" id="IPR011342">
    <property type="entry name" value="Shikimate_DH"/>
</dbReference>
<feature type="binding site" evidence="7">
    <location>
        <position position="92"/>
    </location>
    <ligand>
        <name>shikimate</name>
        <dbReference type="ChEBI" id="CHEBI:36208"/>
    </ligand>
</feature>
<dbReference type="InterPro" id="IPR041121">
    <property type="entry name" value="SDH_C"/>
</dbReference>
<organism evidence="10 11">
    <name type="scientific">Streptococcus ratti FA-1 = DSM 20564</name>
    <dbReference type="NCBI Taxonomy" id="699248"/>
    <lineage>
        <taxon>Bacteria</taxon>
        <taxon>Bacillati</taxon>
        <taxon>Bacillota</taxon>
        <taxon>Bacilli</taxon>
        <taxon>Lactobacillales</taxon>
        <taxon>Streptococcaceae</taxon>
        <taxon>Streptococcus</taxon>
    </lineage>
</organism>
<dbReference type="HAMAP" id="MF_00222">
    <property type="entry name" value="Shikimate_DH_AroE"/>
    <property type="match status" value="1"/>
</dbReference>
<feature type="active site" description="Proton acceptor" evidence="7">
    <location>
        <position position="71"/>
    </location>
</feature>
<reference evidence="10 11" key="1">
    <citation type="submission" date="2009-12" db="EMBL/GenBank/DDBJ databases">
        <authorList>
            <person name="Lefebure T."/>
            <person name="Cornejo O.E."/>
            <person name="Pavinski Bitar P.D."/>
            <person name="Lang P."/>
            <person name="Stanhope M.J."/>
        </authorList>
    </citation>
    <scope>NUCLEOTIDE SEQUENCE [LARGE SCALE GENOMIC DNA]</scope>
    <source>
        <strain evidence="10 11">FA-1</strain>
    </source>
</reference>
<feature type="binding site" evidence="7">
    <location>
        <position position="230"/>
    </location>
    <ligand>
        <name>NADP(+)</name>
        <dbReference type="ChEBI" id="CHEBI:58349"/>
    </ligand>
</feature>
<dbReference type="PANTHER" id="PTHR21089">
    <property type="entry name" value="SHIKIMATE DEHYDROGENASE"/>
    <property type="match status" value="1"/>
</dbReference>
<sequence length="289" mass="31844">MQIDGHTRLAAVVATPIKHSISPFIHNYAFDKTGVNGVYVAWDIPESELEATAENVKRYDMFGINISMPYKQAVIPYLDEITEAADLIGAVNTVVNQDGRLLGYNTDGLGFFRSLSVFADFDVKGKVMTILGGGGAATALIAQAAINGAAKINIFNQTEFLQETKEKAQRISSKTGVPLDVFPVEDVDLIQEKVLESDLFVNATSVGMDGESMIIDENFEFPENIMVADVIYQPFETPFLKLVRSRGLKAVNGLGMLLFQAAEAFELWTGKEMPSQEIWQALEEKYKTK</sequence>